<dbReference type="RefSeq" id="WP_066606683.1">
    <property type="nucleotide sequence ID" value="NZ_CP014230.1"/>
</dbReference>
<evidence type="ECO:0000256" key="4">
    <source>
        <dbReference type="ARBA" id="ARBA00022764"/>
    </source>
</evidence>
<keyword evidence="4" id="KW-0574">Periplasm</keyword>
<protein>
    <submittedName>
        <fullName evidence="7">Spermidine/putrescine ABC transporter substrate-binding protein</fullName>
    </submittedName>
</protein>
<sequence length="343" mass="38015">MKRSFLSLFCLLLAAPAMAASGELYVYNWSEYLPDSVLRDFTKETGVKVIMSTYDSNEAMYAKVRMMDGKGYDIIVPSTDFVARMRKEGLLLPLDKSRLTNLGNLDPSLMNQLFDPDNVYSVPYMWGSTAIAVNGKNADAVGIVSFADLWKPEFKGKILLPNDMRGVLGMGLKRLGYSLNEADPAKVAEACELLIPLMPGVRVFDSDSPKLALLNNEVLAAVLWNGEAYAASGENPDIRCIYPEEGFSLWADSLCIPKNAANVENAHLFIDYLLRPEVSALICQEMGYSSPNLAAKALLSEEVRGNEIVYPSHETMMRGEFETDLGPAVKAYEECWMRLKTGR</sequence>
<name>A0A0X8JR23_9BACT</name>
<feature type="signal peptide" evidence="6">
    <location>
        <begin position="1"/>
        <end position="19"/>
    </location>
</feature>
<dbReference type="AlphaFoldDB" id="A0A0X8JR23"/>
<evidence type="ECO:0000256" key="5">
    <source>
        <dbReference type="PIRSR" id="PIRSR019574-1"/>
    </source>
</evidence>
<dbReference type="GO" id="GO:0019808">
    <property type="term" value="F:polyamine binding"/>
    <property type="evidence" value="ECO:0007669"/>
    <property type="project" value="InterPro"/>
</dbReference>
<feature type="chain" id="PRO_5007067635" evidence="6">
    <location>
        <begin position="20"/>
        <end position="343"/>
    </location>
</feature>
<gene>
    <name evidence="7" type="primary">potD</name>
    <name evidence="7" type="ORF">AXF15_09745</name>
</gene>
<accession>A0A0X8JR23</accession>
<dbReference type="GO" id="GO:0042597">
    <property type="term" value="C:periplasmic space"/>
    <property type="evidence" value="ECO:0007669"/>
    <property type="project" value="UniProtKB-SubCell"/>
</dbReference>
<dbReference type="GO" id="GO:0015846">
    <property type="term" value="P:polyamine transport"/>
    <property type="evidence" value="ECO:0007669"/>
    <property type="project" value="InterPro"/>
</dbReference>
<dbReference type="STRING" id="888061.AXF15_09745"/>
<dbReference type="SUPFAM" id="SSF53850">
    <property type="entry name" value="Periplasmic binding protein-like II"/>
    <property type="match status" value="1"/>
</dbReference>
<evidence type="ECO:0000256" key="2">
    <source>
        <dbReference type="ARBA" id="ARBA00022448"/>
    </source>
</evidence>
<dbReference type="PANTHER" id="PTHR30222:SF17">
    <property type="entry name" value="SPERMIDINE_PUTRESCINE-BINDING PERIPLASMIC PROTEIN"/>
    <property type="match status" value="1"/>
</dbReference>
<dbReference type="PRINTS" id="PR00909">
    <property type="entry name" value="SPERMDNBNDNG"/>
</dbReference>
<evidence type="ECO:0000256" key="3">
    <source>
        <dbReference type="ARBA" id="ARBA00022729"/>
    </source>
</evidence>
<dbReference type="OrthoDB" id="9769319at2"/>
<dbReference type="Gene3D" id="3.40.190.10">
    <property type="entry name" value="Periplasmic binding protein-like II"/>
    <property type="match status" value="2"/>
</dbReference>
<keyword evidence="2" id="KW-0813">Transport</keyword>
<reference evidence="8" key="1">
    <citation type="submission" date="2016-02" db="EMBL/GenBank/DDBJ databases">
        <authorList>
            <person name="Holder M.E."/>
            <person name="Ajami N.J."/>
            <person name="Petrosino J.F."/>
        </authorList>
    </citation>
    <scope>NUCLEOTIDE SEQUENCE [LARGE SCALE GENOMIC DNA]</scope>
    <source>
        <strain evidence="8">DSM 12838</strain>
    </source>
</reference>
<proteinExistence type="predicted"/>
<dbReference type="Pfam" id="PF13416">
    <property type="entry name" value="SBP_bac_8"/>
    <property type="match status" value="1"/>
</dbReference>
<dbReference type="PIRSF" id="PIRSF019574">
    <property type="entry name" value="Periplasmic_polyamine_BP"/>
    <property type="match status" value="1"/>
</dbReference>
<organism evidence="7 8">
    <name type="scientific">Desulfomicrobium orale DSM 12838</name>
    <dbReference type="NCBI Taxonomy" id="888061"/>
    <lineage>
        <taxon>Bacteria</taxon>
        <taxon>Pseudomonadati</taxon>
        <taxon>Thermodesulfobacteriota</taxon>
        <taxon>Desulfovibrionia</taxon>
        <taxon>Desulfovibrionales</taxon>
        <taxon>Desulfomicrobiaceae</taxon>
        <taxon>Desulfomicrobium</taxon>
    </lineage>
</organism>
<feature type="binding site" evidence="5">
    <location>
        <position position="31"/>
    </location>
    <ligand>
        <name>spermidine</name>
        <dbReference type="ChEBI" id="CHEBI:57834"/>
    </ligand>
</feature>
<evidence type="ECO:0000256" key="1">
    <source>
        <dbReference type="ARBA" id="ARBA00004418"/>
    </source>
</evidence>
<dbReference type="EMBL" id="CP014230">
    <property type="protein sequence ID" value="AMD93354.1"/>
    <property type="molecule type" value="Genomic_DNA"/>
</dbReference>
<keyword evidence="8" id="KW-1185">Reference proteome</keyword>
<comment type="subcellular location">
    <subcellularLocation>
        <location evidence="1">Periplasm</location>
    </subcellularLocation>
</comment>
<dbReference type="KEGG" id="doa:AXF15_09745"/>
<dbReference type="PANTHER" id="PTHR30222">
    <property type="entry name" value="SPERMIDINE/PUTRESCINE-BINDING PERIPLASMIC PROTEIN"/>
    <property type="match status" value="1"/>
</dbReference>
<evidence type="ECO:0000313" key="8">
    <source>
        <dbReference type="Proteomes" id="UP000063964"/>
    </source>
</evidence>
<keyword evidence="3 6" id="KW-0732">Signal</keyword>
<dbReference type="InterPro" id="IPR006059">
    <property type="entry name" value="SBP"/>
</dbReference>
<dbReference type="Proteomes" id="UP000063964">
    <property type="component" value="Chromosome"/>
</dbReference>
<evidence type="ECO:0000313" key="7">
    <source>
        <dbReference type="EMBL" id="AMD93354.1"/>
    </source>
</evidence>
<evidence type="ECO:0000256" key="6">
    <source>
        <dbReference type="SAM" id="SignalP"/>
    </source>
</evidence>
<dbReference type="InterPro" id="IPR001188">
    <property type="entry name" value="Sperm_putr-bd"/>
</dbReference>